<dbReference type="PANTHER" id="PTHR31151">
    <property type="entry name" value="PROLINE-TRNA LIGASE (DUF1680)"/>
    <property type="match status" value="1"/>
</dbReference>
<dbReference type="SUPFAM" id="SSF48208">
    <property type="entry name" value="Six-hairpin glycosidases"/>
    <property type="match status" value="1"/>
</dbReference>
<dbReference type="PANTHER" id="PTHR31151:SF0">
    <property type="entry name" value="PROLINE-TRNA LIGASE (DUF1680)"/>
    <property type="match status" value="1"/>
</dbReference>
<sequence>MKNRQCVGILVSFLLFFTSQIQSQSVRPVVTKKFRSFGLDEVRLKDREFKLRQNHDFDYIRTLEPDRYLSPFRRNAGIEVDSKGIPVDNTKHYDGWEFLGSSTFGHYLSAISMMYKVTGDTTLLHKINYIIDELNFIQRNPSYENENLRHGALVAFDRDRHKHVREPNFLRTYDELRQGQVNLTSAPDNRGATVENVYFKTFYWLSGGLSWYTNHKIYAGIRDAYLYTGNPKAKKVFLSFCDWACWVTEKLTDHAFARMLYSEHGAMNEMLTDAYAFSGERKYLDCAFRFNEQETMVPCIDGDIKKIAETISHTHANAQIPQFYGLIKEFEYTGDSLFKVATENFFKYVTNYQSFVTGGNSEWEQFRAPGNIMAQVTRRSGETCNTYNMLKIAKGLFELTGDTLYLNYMERALYNHILPSIHTSQPGAFTYFLSLEPGYFKTFSRPYDSHWCCVGTGMENHAKYGEFIYFHHEKEVYVNLFVASALCWEKEGFQMETITDFPYESDVRFRILQNKGRIATLKIRIPRWAKEVGVKVNGKTIKYKNRDGYLKLEKLWKIGDLVELTLPMYLRKEYVPNCSDKFAFFYGPVLLAGRLGNEGMPDQVFARGENDFTRTDQYDYKGNIPFFPKGVSADACLEIMDKSELRFISGEGTEFIPFYKILEERYSVYWKEE</sequence>
<comment type="caution">
    <text evidence="3">The sequence shown here is derived from an EMBL/GenBank/DDBJ whole genome shotgun (WGS) entry which is preliminary data.</text>
</comment>
<dbReference type="RefSeq" id="WP_130058705.1">
    <property type="nucleotide sequence ID" value="NZ_JADNPJ010000002.1"/>
</dbReference>
<dbReference type="EMBL" id="VWMK01000028">
    <property type="protein sequence ID" value="KAA3758231.1"/>
    <property type="molecule type" value="Genomic_DNA"/>
</dbReference>
<protein>
    <recommendedName>
        <fullName evidence="5">Glycoside hydrolase family 127 protein</fullName>
    </recommendedName>
</protein>
<dbReference type="InterPro" id="IPR012878">
    <property type="entry name" value="Beta-AFase-like_GH127_cat"/>
</dbReference>
<reference evidence="3 4" key="1">
    <citation type="journal article" date="2019" name="Nat. Med.">
        <title>A library of human gut bacterial isolates paired with longitudinal multiomics data enables mechanistic microbiome research.</title>
        <authorList>
            <person name="Poyet M."/>
            <person name="Groussin M."/>
            <person name="Gibbons S.M."/>
            <person name="Avila-Pacheco J."/>
            <person name="Jiang X."/>
            <person name="Kearney S.M."/>
            <person name="Perrotta A.R."/>
            <person name="Berdy B."/>
            <person name="Zhao S."/>
            <person name="Lieberman T.D."/>
            <person name="Swanson P.K."/>
            <person name="Smith M."/>
            <person name="Roesemann S."/>
            <person name="Alexander J.E."/>
            <person name="Rich S.A."/>
            <person name="Livny J."/>
            <person name="Vlamakis H."/>
            <person name="Clish C."/>
            <person name="Bullock K."/>
            <person name="Deik A."/>
            <person name="Scott J."/>
            <person name="Pierce K.A."/>
            <person name="Xavier R.J."/>
            <person name="Alm E.J."/>
        </authorList>
    </citation>
    <scope>NUCLEOTIDE SEQUENCE [LARGE SCALE GENOMIC DNA]</scope>
    <source>
        <strain evidence="3 4">BIOML-A10</strain>
    </source>
</reference>
<organism evidence="3 4">
    <name type="scientific">Bacteroides salyersiae</name>
    <dbReference type="NCBI Taxonomy" id="291644"/>
    <lineage>
        <taxon>Bacteria</taxon>
        <taxon>Pseudomonadati</taxon>
        <taxon>Bacteroidota</taxon>
        <taxon>Bacteroidia</taxon>
        <taxon>Bacteroidales</taxon>
        <taxon>Bacteroidaceae</taxon>
        <taxon>Bacteroides</taxon>
    </lineage>
</organism>
<accession>A0A7J4XDN4</accession>
<dbReference type="Proteomes" id="UP000422221">
    <property type="component" value="Unassembled WGS sequence"/>
</dbReference>
<dbReference type="GO" id="GO:0005975">
    <property type="term" value="P:carbohydrate metabolic process"/>
    <property type="evidence" value="ECO:0007669"/>
    <property type="project" value="InterPro"/>
</dbReference>
<evidence type="ECO:0000259" key="2">
    <source>
        <dbReference type="Pfam" id="PF20736"/>
    </source>
</evidence>
<feature type="domain" description="Non-reducing end beta-L-arabinofuranosidase-like GH127 catalytic" evidence="1">
    <location>
        <begin position="41"/>
        <end position="466"/>
    </location>
</feature>
<evidence type="ECO:0000313" key="4">
    <source>
        <dbReference type="Proteomes" id="UP000422221"/>
    </source>
</evidence>
<evidence type="ECO:0008006" key="5">
    <source>
        <dbReference type="Google" id="ProtNLM"/>
    </source>
</evidence>
<dbReference type="InterPro" id="IPR049046">
    <property type="entry name" value="Beta-AFase-like_GH127_middle"/>
</dbReference>
<name>A0A7J4XDN4_9BACE</name>
<evidence type="ECO:0000259" key="1">
    <source>
        <dbReference type="Pfam" id="PF07944"/>
    </source>
</evidence>
<gene>
    <name evidence="3" type="ORF">F3F73_21070</name>
</gene>
<evidence type="ECO:0000313" key="3">
    <source>
        <dbReference type="EMBL" id="KAA3758231.1"/>
    </source>
</evidence>
<dbReference type="AlphaFoldDB" id="A0A7J4XDN4"/>
<dbReference type="Pfam" id="PF20736">
    <property type="entry name" value="Glyco_hydro127M"/>
    <property type="match status" value="1"/>
</dbReference>
<proteinExistence type="predicted"/>
<feature type="domain" description="Non-reducing end beta-L-arabinofuranosidase-like GH127 middle" evidence="2">
    <location>
        <begin position="475"/>
        <end position="568"/>
    </location>
</feature>
<dbReference type="Pfam" id="PF07944">
    <property type="entry name" value="Beta-AFase-like_GH127_cat"/>
    <property type="match status" value="1"/>
</dbReference>
<dbReference type="InterPro" id="IPR008928">
    <property type="entry name" value="6-hairpin_glycosidase_sf"/>
</dbReference>